<dbReference type="Proteomes" id="UP000235392">
    <property type="component" value="Unassembled WGS sequence"/>
</dbReference>
<evidence type="ECO:0008006" key="4">
    <source>
        <dbReference type="Google" id="ProtNLM"/>
    </source>
</evidence>
<proteinExistence type="predicted"/>
<feature type="region of interest" description="Disordered" evidence="1">
    <location>
        <begin position="67"/>
        <end position="88"/>
    </location>
</feature>
<reference evidence="2 3" key="1">
    <citation type="submission" date="2017-11" db="EMBL/GenBank/DDBJ databases">
        <title>De novo assembly and phasing of dikaryotic genomes from two isolates of Puccinia coronata f. sp. avenae, the causal agent of oat crown rust.</title>
        <authorList>
            <person name="Miller M.E."/>
            <person name="Zhang Y."/>
            <person name="Omidvar V."/>
            <person name="Sperschneider J."/>
            <person name="Schwessinger B."/>
            <person name="Raley C."/>
            <person name="Palmer J.M."/>
            <person name="Garnica D."/>
            <person name="Upadhyaya N."/>
            <person name="Rathjen J."/>
            <person name="Taylor J.M."/>
            <person name="Park R.F."/>
            <person name="Dodds P.N."/>
            <person name="Hirsch C.D."/>
            <person name="Kianian S.F."/>
            <person name="Figueroa M."/>
        </authorList>
    </citation>
    <scope>NUCLEOTIDE SEQUENCE [LARGE SCALE GENOMIC DNA]</scope>
    <source>
        <strain evidence="2">12SD80</strain>
    </source>
</reference>
<dbReference type="EMBL" id="PGCI01000281">
    <property type="protein sequence ID" value="PLW30972.1"/>
    <property type="molecule type" value="Genomic_DNA"/>
</dbReference>
<evidence type="ECO:0000313" key="2">
    <source>
        <dbReference type="EMBL" id="PLW30972.1"/>
    </source>
</evidence>
<dbReference type="AlphaFoldDB" id="A0A2N5TZR7"/>
<dbReference type="PANTHER" id="PTHR33096:SF1">
    <property type="entry name" value="CXC1-LIKE CYSTEINE CLUSTER ASSOCIATED WITH KDZ TRANSPOSASES DOMAIN-CONTAINING PROTEIN"/>
    <property type="match status" value="1"/>
</dbReference>
<comment type="caution">
    <text evidence="2">The sequence shown here is derived from an EMBL/GenBank/DDBJ whole genome shotgun (WGS) entry which is preliminary data.</text>
</comment>
<name>A0A2N5TZR7_9BASI</name>
<evidence type="ECO:0000313" key="3">
    <source>
        <dbReference type="Proteomes" id="UP000235392"/>
    </source>
</evidence>
<feature type="region of interest" description="Disordered" evidence="1">
    <location>
        <begin position="1"/>
        <end position="21"/>
    </location>
</feature>
<accession>A0A2N5TZR7</accession>
<dbReference type="PANTHER" id="PTHR33096">
    <property type="entry name" value="CXC2 DOMAIN-CONTAINING PROTEIN"/>
    <property type="match status" value="1"/>
</dbReference>
<protein>
    <recommendedName>
        <fullName evidence="4">CxC1-like cysteine cluster associated with KDZ transposases domain-containing protein</fullName>
    </recommendedName>
</protein>
<gene>
    <name evidence="2" type="ORF">PCASD_14867</name>
</gene>
<feature type="compositionally biased region" description="Polar residues" evidence="1">
    <location>
        <begin position="10"/>
        <end position="21"/>
    </location>
</feature>
<feature type="compositionally biased region" description="Polar residues" evidence="1">
    <location>
        <begin position="72"/>
        <end position="88"/>
    </location>
</feature>
<evidence type="ECO:0000256" key="1">
    <source>
        <dbReference type="SAM" id="MobiDB-lite"/>
    </source>
</evidence>
<organism evidence="2 3">
    <name type="scientific">Puccinia coronata f. sp. avenae</name>
    <dbReference type="NCBI Taxonomy" id="200324"/>
    <lineage>
        <taxon>Eukaryota</taxon>
        <taxon>Fungi</taxon>
        <taxon>Dikarya</taxon>
        <taxon>Basidiomycota</taxon>
        <taxon>Pucciniomycotina</taxon>
        <taxon>Pucciniomycetes</taxon>
        <taxon>Pucciniales</taxon>
        <taxon>Pucciniaceae</taxon>
        <taxon>Puccinia</taxon>
    </lineage>
</organism>
<sequence>MTRTRRNRQLAKSSMILNKPTTGGRFRPSKLWVDPEAEAARIHRSTQLAVDYGMLPPRAGRPIQFAFPPQTPNTGQSYEHNQQNQQNSIEDTSLYQPAIAHARYHWLEHYAAQRQQRNNEWQMLVNQATSTYLHFDLIGLLFAMDGNYQQRHYAYASKDNPSNNQYPPIFLKPSKINLSITLCKETEVHVAGIDDLCAASHKVVDDLRDSTTWEKCDDCGLFEPKKDELLKIWHTKTKLRQKFLALIEEKQPLTQVCHSGEQFTLGTLMQQKLLEALRKQAKQLHNVLNKYVKRVQEFAESFPDRAHPIIINYNTLMQIDSDNAFWNDGLFTNQNEPWAVDPNTQKGIQLLASLDQGLEERQIGWEIRRVMKWAIQEHSQLFDLIREFTGPTDPNNKFCSLTEHPTLQSLSPLGQTSAGKALVHVNFVHICNLQLEWNHYCLQVLNDTTSQEDNSTIRCQWSDQMTTLCFNISHLPGDNNNLLAILEGQAPQLEDQADQAGGNDGDESDDENYLNEIKGFINQTMIDELANEGGLMNNM</sequence>